<dbReference type="GO" id="GO:0016491">
    <property type="term" value="F:oxidoreductase activity"/>
    <property type="evidence" value="ECO:0007669"/>
    <property type="project" value="UniProtKB-KW"/>
</dbReference>
<feature type="region of interest" description="Disordered" evidence="5">
    <location>
        <begin position="106"/>
        <end position="132"/>
    </location>
</feature>
<reference evidence="7" key="1">
    <citation type="submission" date="2020-05" db="EMBL/GenBank/DDBJ databases">
        <title>Mycena genomes resolve the evolution of fungal bioluminescence.</title>
        <authorList>
            <person name="Tsai I.J."/>
        </authorList>
    </citation>
    <scope>NUCLEOTIDE SEQUENCE</scope>
    <source>
        <strain evidence="7">171206Taipei</strain>
    </source>
</reference>
<gene>
    <name evidence="7" type="ORF">MIND_00181700</name>
</gene>
<dbReference type="PANTHER" id="PTHR42973">
    <property type="entry name" value="BINDING OXIDOREDUCTASE, PUTATIVE (AFU_ORTHOLOGUE AFUA_1G17690)-RELATED"/>
    <property type="match status" value="1"/>
</dbReference>
<name>A0A8H6WEC9_9AGAR</name>
<evidence type="ECO:0000313" key="7">
    <source>
        <dbReference type="EMBL" id="KAF7311718.1"/>
    </source>
</evidence>
<comment type="caution">
    <text evidence="7">The sequence shown here is derived from an EMBL/GenBank/DDBJ whole genome shotgun (WGS) entry which is preliminary data.</text>
</comment>
<evidence type="ECO:0000259" key="6">
    <source>
        <dbReference type="PROSITE" id="PS51387"/>
    </source>
</evidence>
<dbReference type="InterPro" id="IPR006094">
    <property type="entry name" value="Oxid_FAD_bind_N"/>
</dbReference>
<dbReference type="InterPro" id="IPR050416">
    <property type="entry name" value="FAD-linked_Oxidoreductase"/>
</dbReference>
<keyword evidence="4" id="KW-0560">Oxidoreductase</keyword>
<dbReference type="Proteomes" id="UP000636479">
    <property type="component" value="Unassembled WGS sequence"/>
</dbReference>
<evidence type="ECO:0000256" key="4">
    <source>
        <dbReference type="ARBA" id="ARBA00023002"/>
    </source>
</evidence>
<evidence type="ECO:0000256" key="3">
    <source>
        <dbReference type="ARBA" id="ARBA00022827"/>
    </source>
</evidence>
<dbReference type="InterPro" id="IPR016169">
    <property type="entry name" value="FAD-bd_PCMH_sub2"/>
</dbReference>
<evidence type="ECO:0000256" key="1">
    <source>
        <dbReference type="ARBA" id="ARBA00005466"/>
    </source>
</evidence>
<dbReference type="Gene3D" id="3.30.465.10">
    <property type="match status" value="1"/>
</dbReference>
<proteinExistence type="inferred from homology"/>
<keyword evidence="2" id="KW-0285">Flavoprotein</keyword>
<dbReference type="EMBL" id="JACAZF010000002">
    <property type="protein sequence ID" value="KAF7311718.1"/>
    <property type="molecule type" value="Genomic_DNA"/>
</dbReference>
<evidence type="ECO:0000256" key="5">
    <source>
        <dbReference type="SAM" id="MobiDB-lite"/>
    </source>
</evidence>
<dbReference type="AlphaFoldDB" id="A0A8H6WEC9"/>
<keyword evidence="3" id="KW-0274">FAD</keyword>
<dbReference type="InterPro" id="IPR016166">
    <property type="entry name" value="FAD-bd_PCMH"/>
</dbReference>
<dbReference type="SUPFAM" id="SSF56176">
    <property type="entry name" value="FAD-binding/transporter-associated domain-like"/>
    <property type="match status" value="1"/>
</dbReference>
<organism evidence="7 8">
    <name type="scientific">Mycena indigotica</name>
    <dbReference type="NCBI Taxonomy" id="2126181"/>
    <lineage>
        <taxon>Eukaryota</taxon>
        <taxon>Fungi</taxon>
        <taxon>Dikarya</taxon>
        <taxon>Basidiomycota</taxon>
        <taxon>Agaricomycotina</taxon>
        <taxon>Agaricomycetes</taxon>
        <taxon>Agaricomycetidae</taxon>
        <taxon>Agaricales</taxon>
        <taxon>Marasmiineae</taxon>
        <taxon>Mycenaceae</taxon>
        <taxon>Mycena</taxon>
    </lineage>
</organism>
<evidence type="ECO:0000256" key="2">
    <source>
        <dbReference type="ARBA" id="ARBA00022630"/>
    </source>
</evidence>
<keyword evidence="8" id="KW-1185">Reference proteome</keyword>
<dbReference type="GO" id="GO:0071949">
    <property type="term" value="F:FAD binding"/>
    <property type="evidence" value="ECO:0007669"/>
    <property type="project" value="InterPro"/>
</dbReference>
<dbReference type="OrthoDB" id="2151789at2759"/>
<protein>
    <submittedName>
        <fullName evidence="7">FAD-binding domain-containing protein</fullName>
    </submittedName>
</protein>
<dbReference type="PANTHER" id="PTHR42973:SF13">
    <property type="entry name" value="FAD-BINDING PCMH-TYPE DOMAIN-CONTAINING PROTEIN"/>
    <property type="match status" value="1"/>
</dbReference>
<feature type="domain" description="FAD-binding PCMH-type" evidence="6">
    <location>
        <begin position="171"/>
        <end position="342"/>
    </location>
</feature>
<dbReference type="PROSITE" id="PS51387">
    <property type="entry name" value="FAD_PCMH"/>
    <property type="match status" value="1"/>
</dbReference>
<sequence length="612" mass="66502">MPRLLFRFPSLPPAVFPTTQRSLIWQATTDEQAYRRTARWSYALPFNRLSAAVQAWFLTSSLFTSPRLPPPANTQAMSVEAPLVASLSALTLDGSSTTKPTGLDIPPALHETPNTSAFSPFPPASRANSTRRAASLRALEALQTTLEPGLVVAAGPEYDAGTAGAWNFDNAQIRPMCIVFPRTTDHVVAAMKAIYAAGADYGVQAGGHSGNKGWNTVQDGVMINFSHMQRASYDADCDTVTLEPGIHWGDATAELAKQGVTVVGGRVPGVGTGLLLGGGISFLSPSQGYAADNFVALDVVLVDGRLVTATADNEYADLFKALKGGANRFGIVTRYELRAVHVGTPDDKRFYGGFHIYPASAWPDILKATAKYTREVNDPNASLMVVLTSTRVPDAPPKQMALVFMFYTGSTSLPEDIYGSFLAIKSMMSDIRPHAWTDIVPRTDPPMFDASARGHVQHFGAIALRGEDEQLLNALSAFEDFSGEFVTDEHQVKSSSLWLTPITRHQLALGREKGGNVINGLGEDRREAYVLIHHSKKFEAGVTGVSEAVQRGIDRVFERCPPPENVPLFVNECDVKQEVFKTYAEYDFLKATYAKYDPERFNVTHQAGPLGL</sequence>
<dbReference type="InterPro" id="IPR036318">
    <property type="entry name" value="FAD-bd_PCMH-like_sf"/>
</dbReference>
<evidence type="ECO:0000313" key="8">
    <source>
        <dbReference type="Proteomes" id="UP000636479"/>
    </source>
</evidence>
<dbReference type="RefSeq" id="XP_037223826.1">
    <property type="nucleotide sequence ID" value="XM_037358731.1"/>
</dbReference>
<dbReference type="Pfam" id="PF01565">
    <property type="entry name" value="FAD_binding_4"/>
    <property type="match status" value="1"/>
</dbReference>
<accession>A0A8H6WEC9</accession>
<comment type="similarity">
    <text evidence="1">Belongs to the oxygen-dependent FAD-linked oxidoreductase family.</text>
</comment>
<dbReference type="GeneID" id="59341247"/>